<sequence>MKKLIVVNGTMGVGKTTICKELYKSLDKSVWLDGDWCWMMNPWIFNEENIRMVVNNITYLLRNFLTNSTFAYVIFNWVLHREEILTGLLNRLSDLDFQVKKVTLMCSEAALRQRMKQDNRSNEQIILSIERLRLYESMDTNIIDTSESAIEEILERIKEIIN</sequence>
<proteinExistence type="predicted"/>
<dbReference type="Gene3D" id="3.40.50.300">
    <property type="entry name" value="P-loop containing nucleotide triphosphate hydrolases"/>
    <property type="match status" value="1"/>
</dbReference>
<keyword evidence="1" id="KW-0808">Transferase</keyword>
<dbReference type="EMBL" id="JACHXJ010000002">
    <property type="protein sequence ID" value="MBB3128577.1"/>
    <property type="molecule type" value="Genomic_DNA"/>
</dbReference>
<evidence type="ECO:0000313" key="2">
    <source>
        <dbReference type="Proteomes" id="UP000517523"/>
    </source>
</evidence>
<dbReference type="Pfam" id="PF13238">
    <property type="entry name" value="AAA_18"/>
    <property type="match status" value="1"/>
</dbReference>
<reference evidence="1 2" key="1">
    <citation type="submission" date="2020-08" db="EMBL/GenBank/DDBJ databases">
        <title>Genomic Encyclopedia of Type Strains, Phase III (KMG-III): the genomes of soil and plant-associated and newly described type strains.</title>
        <authorList>
            <person name="Whitman W."/>
        </authorList>
    </citation>
    <scope>NUCLEOTIDE SEQUENCE [LARGE SCALE GENOMIC DNA]</scope>
    <source>
        <strain evidence="1 2">CECT 5831</strain>
    </source>
</reference>
<dbReference type="RefSeq" id="WP_183582731.1">
    <property type="nucleotide sequence ID" value="NZ_JACHXJ010000002.1"/>
</dbReference>
<dbReference type="SUPFAM" id="SSF52540">
    <property type="entry name" value="P-loop containing nucleoside triphosphate hydrolases"/>
    <property type="match status" value="1"/>
</dbReference>
<dbReference type="AlphaFoldDB" id="A0A839TV61"/>
<dbReference type="GO" id="GO:0016301">
    <property type="term" value="F:kinase activity"/>
    <property type="evidence" value="ECO:0007669"/>
    <property type="project" value="UniProtKB-KW"/>
</dbReference>
<accession>A0A839TV61</accession>
<protein>
    <submittedName>
        <fullName evidence="1">Shikimate kinase</fullName>
    </submittedName>
</protein>
<gene>
    <name evidence="1" type="ORF">FHS19_003231</name>
</gene>
<dbReference type="InterPro" id="IPR027417">
    <property type="entry name" value="P-loop_NTPase"/>
</dbReference>
<dbReference type="Proteomes" id="UP000517523">
    <property type="component" value="Unassembled WGS sequence"/>
</dbReference>
<name>A0A839TV61_9BACL</name>
<keyword evidence="1" id="KW-0418">Kinase</keyword>
<evidence type="ECO:0000313" key="1">
    <source>
        <dbReference type="EMBL" id="MBB3128577.1"/>
    </source>
</evidence>
<comment type="caution">
    <text evidence="1">The sequence shown here is derived from an EMBL/GenBank/DDBJ whole genome shotgun (WGS) entry which is preliminary data.</text>
</comment>
<organism evidence="1 2">
    <name type="scientific">Paenibacillus rhizosphaerae</name>
    <dbReference type="NCBI Taxonomy" id="297318"/>
    <lineage>
        <taxon>Bacteria</taxon>
        <taxon>Bacillati</taxon>
        <taxon>Bacillota</taxon>
        <taxon>Bacilli</taxon>
        <taxon>Bacillales</taxon>
        <taxon>Paenibacillaceae</taxon>
        <taxon>Paenibacillus</taxon>
    </lineage>
</organism>